<keyword evidence="7" id="KW-1185">Reference proteome</keyword>
<evidence type="ECO:0000313" key="7">
    <source>
        <dbReference type="Proteomes" id="UP000297716"/>
    </source>
</evidence>
<dbReference type="Pfam" id="PF00083">
    <property type="entry name" value="Sugar_tr"/>
    <property type="match status" value="1"/>
</dbReference>
<evidence type="ECO:0000256" key="5">
    <source>
        <dbReference type="SAM" id="Phobius"/>
    </source>
</evidence>
<gene>
    <name evidence="6" type="ORF">E0Z10_g10208</name>
</gene>
<proteinExistence type="predicted"/>
<organism evidence="6 7">
    <name type="scientific">Xylaria hypoxylon</name>
    <dbReference type="NCBI Taxonomy" id="37992"/>
    <lineage>
        <taxon>Eukaryota</taxon>
        <taxon>Fungi</taxon>
        <taxon>Dikarya</taxon>
        <taxon>Ascomycota</taxon>
        <taxon>Pezizomycotina</taxon>
        <taxon>Sordariomycetes</taxon>
        <taxon>Xylariomycetidae</taxon>
        <taxon>Xylariales</taxon>
        <taxon>Xylariaceae</taxon>
        <taxon>Xylaria</taxon>
    </lineage>
</organism>
<evidence type="ECO:0000256" key="3">
    <source>
        <dbReference type="ARBA" id="ARBA00022989"/>
    </source>
</evidence>
<dbReference type="PANTHER" id="PTHR48022:SF45">
    <property type="entry name" value="MAJOR FACILITATOR SUPERFAMILY (MFS) PROFILE DOMAIN-CONTAINING PROTEIN-RELATED"/>
    <property type="match status" value="1"/>
</dbReference>
<dbReference type="EMBL" id="SKBN01000376">
    <property type="protein sequence ID" value="TGJ78559.1"/>
    <property type="molecule type" value="Genomic_DNA"/>
</dbReference>
<evidence type="ECO:0000256" key="1">
    <source>
        <dbReference type="ARBA" id="ARBA00004141"/>
    </source>
</evidence>
<accession>A0A4Z0Y3K5</accession>
<evidence type="ECO:0000256" key="4">
    <source>
        <dbReference type="ARBA" id="ARBA00023136"/>
    </source>
</evidence>
<name>A0A4Z0Y3K5_9PEZI</name>
<sequence length="109" mass="12351">MNSVSTANHWLWNFVVTMVTAVALSTIGYRYYAIYAVISALIPIVVFFLYPETMNSGNLELLNTVFQDAPSPWDIVTMAWKLPEGELADEGNRNESAKKAVEKISQKYW</sequence>
<dbReference type="InterPro" id="IPR036259">
    <property type="entry name" value="MFS_trans_sf"/>
</dbReference>
<dbReference type="InterPro" id="IPR050360">
    <property type="entry name" value="MFS_Sugar_Transporters"/>
</dbReference>
<evidence type="ECO:0008006" key="8">
    <source>
        <dbReference type="Google" id="ProtNLM"/>
    </source>
</evidence>
<dbReference type="GO" id="GO:0005351">
    <property type="term" value="F:carbohydrate:proton symporter activity"/>
    <property type="evidence" value="ECO:0007669"/>
    <property type="project" value="TreeGrafter"/>
</dbReference>
<dbReference type="InterPro" id="IPR005828">
    <property type="entry name" value="MFS_sugar_transport-like"/>
</dbReference>
<dbReference type="Proteomes" id="UP000297716">
    <property type="component" value="Unassembled WGS sequence"/>
</dbReference>
<keyword evidence="4 5" id="KW-0472">Membrane</keyword>
<evidence type="ECO:0000256" key="2">
    <source>
        <dbReference type="ARBA" id="ARBA00022692"/>
    </source>
</evidence>
<comment type="caution">
    <text evidence="6">The sequence shown here is derived from an EMBL/GenBank/DDBJ whole genome shotgun (WGS) entry which is preliminary data.</text>
</comment>
<feature type="transmembrane region" description="Helical" evidence="5">
    <location>
        <begin position="7"/>
        <end position="26"/>
    </location>
</feature>
<keyword evidence="3 5" id="KW-1133">Transmembrane helix</keyword>
<dbReference type="OrthoDB" id="6612291at2759"/>
<dbReference type="Gene3D" id="1.20.1250.20">
    <property type="entry name" value="MFS general substrate transporter like domains"/>
    <property type="match status" value="1"/>
</dbReference>
<dbReference type="PANTHER" id="PTHR48022">
    <property type="entry name" value="PLASTIDIC GLUCOSE TRANSPORTER 4"/>
    <property type="match status" value="1"/>
</dbReference>
<reference evidence="6 7" key="1">
    <citation type="submission" date="2019-03" db="EMBL/GenBank/DDBJ databases">
        <title>Draft genome sequence of Xylaria hypoxylon DSM 108379, a ubiquitous saprotrophic-parasitic fungi on hardwood.</title>
        <authorList>
            <person name="Buettner E."/>
            <person name="Leonhardt S."/>
            <person name="Gebauer A.M."/>
            <person name="Liers C."/>
            <person name="Hofrichter M."/>
            <person name="Kellner H."/>
        </authorList>
    </citation>
    <scope>NUCLEOTIDE SEQUENCE [LARGE SCALE GENOMIC DNA]</scope>
    <source>
        <strain evidence="6 7">DSM 108379</strain>
    </source>
</reference>
<dbReference type="GO" id="GO:0016020">
    <property type="term" value="C:membrane"/>
    <property type="evidence" value="ECO:0007669"/>
    <property type="project" value="UniProtKB-SubCell"/>
</dbReference>
<dbReference type="AlphaFoldDB" id="A0A4Z0Y3K5"/>
<comment type="subcellular location">
    <subcellularLocation>
        <location evidence="1">Membrane</location>
        <topology evidence="1">Multi-pass membrane protein</topology>
    </subcellularLocation>
</comment>
<evidence type="ECO:0000313" key="6">
    <source>
        <dbReference type="EMBL" id="TGJ78559.1"/>
    </source>
</evidence>
<feature type="transmembrane region" description="Helical" evidence="5">
    <location>
        <begin position="32"/>
        <end position="50"/>
    </location>
</feature>
<protein>
    <recommendedName>
        <fullName evidence="8">Major facilitator superfamily (MFS) profile domain-containing protein</fullName>
    </recommendedName>
</protein>
<keyword evidence="2 5" id="KW-0812">Transmembrane</keyword>